<evidence type="ECO:0000256" key="2">
    <source>
        <dbReference type="ARBA" id="ARBA00012224"/>
    </source>
</evidence>
<sequence length="387" mass="41456">MTDVSSDPTDVLRARTSEKWAEHPDDVLPLFVAEMDYPLADPIRRVLHEAIDRGDTGYVASANPLAGAFCGFAGRRWNWDLTDATVLSTADVSMGIVEILRAVTAPGDRVAITPPVYPPFFDLVAEAGASVTEVPLVDTGDGPRLDLDGLETAFAGGARAFVLCNPHNPLGLLHSRAELARVAELALAFNVRVISDEIHAPLTHPGATFVPYLSASTVARENGFALHSASKAWNIAGLKCALMVAEGEEPKSILAGLPVEVTWRTGQFGMLASTAAYREGEGWLDGARASIKANLDLLDELRREHLPDVSWRRPDAGYLAWLDFRGRGWGDDPAARILEQARVALSPGTGFGSGGSGWARINVACSPELLTEAVRRIAAIPPGPQRQ</sequence>
<dbReference type="Gene3D" id="3.90.1150.10">
    <property type="entry name" value="Aspartate Aminotransferase, domain 1"/>
    <property type="match status" value="1"/>
</dbReference>
<dbReference type="InterPro" id="IPR015424">
    <property type="entry name" value="PyrdxlP-dep_Trfase"/>
</dbReference>
<evidence type="ECO:0000313" key="7">
    <source>
        <dbReference type="EMBL" id="RLP72465.1"/>
    </source>
</evidence>
<dbReference type="CDD" id="cd00609">
    <property type="entry name" value="AAT_like"/>
    <property type="match status" value="1"/>
</dbReference>
<dbReference type="InterPro" id="IPR015422">
    <property type="entry name" value="PyrdxlP-dep_Trfase_small"/>
</dbReference>
<comment type="similarity">
    <text evidence="5">Belongs to the class-II pyridoxal-phosphate-dependent aminotransferase family. MalY/PatB cystathionine beta-lyase subfamily.</text>
</comment>
<dbReference type="GO" id="GO:0030170">
    <property type="term" value="F:pyridoxal phosphate binding"/>
    <property type="evidence" value="ECO:0007669"/>
    <property type="project" value="InterPro"/>
</dbReference>
<dbReference type="EC" id="4.4.1.13" evidence="2"/>
<dbReference type="Proteomes" id="UP000270299">
    <property type="component" value="Unassembled WGS sequence"/>
</dbReference>
<accession>A0A3L6ZXN1</accession>
<evidence type="ECO:0000256" key="1">
    <source>
        <dbReference type="ARBA" id="ARBA00001933"/>
    </source>
</evidence>
<keyword evidence="3" id="KW-0663">Pyridoxal phosphate</keyword>
<dbReference type="PANTHER" id="PTHR43525">
    <property type="entry name" value="PROTEIN MALY"/>
    <property type="match status" value="1"/>
</dbReference>
<gene>
    <name evidence="7" type="ORF">D9V29_04790</name>
</gene>
<evidence type="ECO:0000256" key="4">
    <source>
        <dbReference type="ARBA" id="ARBA00023239"/>
    </source>
</evidence>
<dbReference type="InterPro" id="IPR015421">
    <property type="entry name" value="PyrdxlP-dep_Trfase_major"/>
</dbReference>
<dbReference type="OrthoDB" id="3224382at2"/>
<keyword evidence="4" id="KW-0456">Lyase</keyword>
<evidence type="ECO:0000313" key="8">
    <source>
        <dbReference type="Proteomes" id="UP000270299"/>
    </source>
</evidence>
<organism evidence="7 8">
    <name type="scientific">Mycetocola manganoxydans</name>
    <dbReference type="NCBI Taxonomy" id="699879"/>
    <lineage>
        <taxon>Bacteria</taxon>
        <taxon>Bacillati</taxon>
        <taxon>Actinomycetota</taxon>
        <taxon>Actinomycetes</taxon>
        <taxon>Micrococcales</taxon>
        <taxon>Microbacteriaceae</taxon>
        <taxon>Mycetocola</taxon>
    </lineage>
</organism>
<dbReference type="Gene3D" id="3.40.640.10">
    <property type="entry name" value="Type I PLP-dependent aspartate aminotransferase-like (Major domain)"/>
    <property type="match status" value="1"/>
</dbReference>
<dbReference type="GO" id="GO:0047804">
    <property type="term" value="F:cysteine-S-conjugate beta-lyase activity"/>
    <property type="evidence" value="ECO:0007669"/>
    <property type="project" value="UniProtKB-EC"/>
</dbReference>
<feature type="domain" description="Aminotransferase class I/classII large" evidence="6">
    <location>
        <begin position="68"/>
        <end position="377"/>
    </location>
</feature>
<dbReference type="PANTHER" id="PTHR43525:SF2">
    <property type="entry name" value="CYSTATHIONINE BETA-LYASE-RELATED"/>
    <property type="match status" value="1"/>
</dbReference>
<comment type="caution">
    <text evidence="7">The sequence shown here is derived from an EMBL/GenBank/DDBJ whole genome shotgun (WGS) entry which is preliminary data.</text>
</comment>
<evidence type="ECO:0000259" key="6">
    <source>
        <dbReference type="Pfam" id="PF00155"/>
    </source>
</evidence>
<evidence type="ECO:0000256" key="5">
    <source>
        <dbReference type="ARBA" id="ARBA00037974"/>
    </source>
</evidence>
<comment type="cofactor">
    <cofactor evidence="1">
        <name>pyridoxal 5'-phosphate</name>
        <dbReference type="ChEBI" id="CHEBI:597326"/>
    </cofactor>
</comment>
<keyword evidence="7" id="KW-0808">Transferase</keyword>
<keyword evidence="8" id="KW-1185">Reference proteome</keyword>
<name>A0A3L6ZXN1_9MICO</name>
<dbReference type="AlphaFoldDB" id="A0A3L6ZXN1"/>
<dbReference type="Pfam" id="PF00155">
    <property type="entry name" value="Aminotran_1_2"/>
    <property type="match status" value="1"/>
</dbReference>
<keyword evidence="7" id="KW-0032">Aminotransferase</keyword>
<dbReference type="GO" id="GO:0008483">
    <property type="term" value="F:transaminase activity"/>
    <property type="evidence" value="ECO:0007669"/>
    <property type="project" value="UniProtKB-KW"/>
</dbReference>
<dbReference type="EMBL" id="RCUV01000005">
    <property type="protein sequence ID" value="RLP72465.1"/>
    <property type="molecule type" value="Genomic_DNA"/>
</dbReference>
<dbReference type="InterPro" id="IPR051798">
    <property type="entry name" value="Class-II_PLP-Dep_Aminotrans"/>
</dbReference>
<dbReference type="RefSeq" id="WP_121672185.1">
    <property type="nucleotide sequence ID" value="NZ_BMXM01000001.1"/>
</dbReference>
<proteinExistence type="inferred from homology"/>
<protein>
    <recommendedName>
        <fullName evidence="2">cysteine-S-conjugate beta-lyase</fullName>
        <ecNumber evidence="2">4.4.1.13</ecNumber>
    </recommendedName>
</protein>
<reference evidence="7 8" key="1">
    <citation type="submission" date="2018-10" db="EMBL/GenBank/DDBJ databases">
        <authorList>
            <person name="Li J."/>
        </authorList>
    </citation>
    <scope>NUCLEOTIDE SEQUENCE [LARGE SCALE GENOMIC DNA]</scope>
    <source>
        <strain evidence="7 8">CCTCC AB209002</strain>
    </source>
</reference>
<evidence type="ECO:0000256" key="3">
    <source>
        <dbReference type="ARBA" id="ARBA00022898"/>
    </source>
</evidence>
<dbReference type="InterPro" id="IPR004839">
    <property type="entry name" value="Aminotransferase_I/II_large"/>
</dbReference>
<dbReference type="SUPFAM" id="SSF53383">
    <property type="entry name" value="PLP-dependent transferases"/>
    <property type="match status" value="1"/>
</dbReference>